<feature type="transmembrane region" description="Helical" evidence="6">
    <location>
        <begin position="262"/>
        <end position="282"/>
    </location>
</feature>
<dbReference type="Proteomes" id="UP000193420">
    <property type="component" value="Unassembled WGS sequence"/>
</dbReference>
<dbReference type="InterPro" id="IPR050833">
    <property type="entry name" value="Poly_Biosynth_Transport"/>
</dbReference>
<feature type="transmembrane region" description="Helical" evidence="6">
    <location>
        <begin position="50"/>
        <end position="71"/>
    </location>
</feature>
<dbReference type="Pfam" id="PF01943">
    <property type="entry name" value="Polysacc_synt"/>
    <property type="match status" value="1"/>
</dbReference>
<keyword evidence="5 6" id="KW-0472">Membrane</keyword>
<sequence>MFNVQKLHKRLINSRLVNDSFWAIFGNVLGKGLSLLTVIIIARILGKEIYGEFGIVHGTIASILIFTNFGLNYTSTKYIAEYHTSKPELLSQIIKSCQQLTVLFSGFATIVLFFAAEYIAIHLLKAPKLTFFLQLISINILIGSICRTQEGILAGLSKFKDLAKINTIIGVGNFLFGVLLTYFYGLTGAFISSILLQILDYFLLRYFINKYVVAPDKDLNKKISLKEILKFSTPVALQEAFYSIITYSTGLLLVQLSTYGEVGLSSAALYWSAIILYIPGILRNVILSHLSANLSNDKARLRILRIILVFNFCVTFLLSVTIYFLSDFISSSYGDNFSGLKDVINISVFTTIFVSMSNVYAQAYMSESKNWLMLFFRIIRDGSIFGIAYYLLTVNDGVHGALLLAKSALWANILFLILMGVVYEISLHRKLKTI</sequence>
<dbReference type="OrthoDB" id="1224790at2"/>
<keyword evidence="4 6" id="KW-1133">Transmembrane helix</keyword>
<dbReference type="RefSeq" id="WP_085497264.1">
    <property type="nucleotide sequence ID" value="NZ_FXAO01000002.1"/>
</dbReference>
<keyword evidence="8" id="KW-1185">Reference proteome</keyword>
<accession>A0A1X7IYB7</accession>
<dbReference type="EMBL" id="FXAO01000002">
    <property type="protein sequence ID" value="SMG20140.1"/>
    <property type="molecule type" value="Genomic_DNA"/>
</dbReference>
<name>A0A1X7IYB7_9FLAO</name>
<feature type="transmembrane region" description="Helical" evidence="6">
    <location>
        <begin position="228"/>
        <end position="250"/>
    </location>
</feature>
<evidence type="ECO:0000256" key="5">
    <source>
        <dbReference type="ARBA" id="ARBA00023136"/>
    </source>
</evidence>
<evidence type="ECO:0000256" key="4">
    <source>
        <dbReference type="ARBA" id="ARBA00022989"/>
    </source>
</evidence>
<gene>
    <name evidence="7" type="ORF">SAMN03080602_01285</name>
</gene>
<feature type="transmembrane region" description="Helical" evidence="6">
    <location>
        <begin position="21"/>
        <end position="44"/>
    </location>
</feature>
<dbReference type="PANTHER" id="PTHR30250:SF11">
    <property type="entry name" value="O-ANTIGEN TRANSPORTER-RELATED"/>
    <property type="match status" value="1"/>
</dbReference>
<evidence type="ECO:0000313" key="8">
    <source>
        <dbReference type="Proteomes" id="UP000193420"/>
    </source>
</evidence>
<keyword evidence="2" id="KW-1003">Cell membrane</keyword>
<dbReference type="AlphaFoldDB" id="A0A1X7IYB7"/>
<feature type="transmembrane region" description="Helical" evidence="6">
    <location>
        <begin position="303"/>
        <end position="324"/>
    </location>
</feature>
<feature type="transmembrane region" description="Helical" evidence="6">
    <location>
        <begin position="344"/>
        <end position="364"/>
    </location>
</feature>
<dbReference type="PANTHER" id="PTHR30250">
    <property type="entry name" value="PST FAMILY PREDICTED COLANIC ACID TRANSPORTER"/>
    <property type="match status" value="1"/>
</dbReference>
<evidence type="ECO:0000313" key="7">
    <source>
        <dbReference type="EMBL" id="SMG20140.1"/>
    </source>
</evidence>
<dbReference type="GO" id="GO:0005886">
    <property type="term" value="C:plasma membrane"/>
    <property type="evidence" value="ECO:0007669"/>
    <property type="project" value="UniProtKB-SubCell"/>
</dbReference>
<evidence type="ECO:0000256" key="1">
    <source>
        <dbReference type="ARBA" id="ARBA00004651"/>
    </source>
</evidence>
<evidence type="ECO:0000256" key="6">
    <source>
        <dbReference type="SAM" id="Phobius"/>
    </source>
</evidence>
<feature type="transmembrane region" description="Helical" evidence="6">
    <location>
        <begin position="100"/>
        <end position="123"/>
    </location>
</feature>
<comment type="subcellular location">
    <subcellularLocation>
        <location evidence="1">Cell membrane</location>
        <topology evidence="1">Multi-pass membrane protein</topology>
    </subcellularLocation>
</comment>
<evidence type="ECO:0000256" key="2">
    <source>
        <dbReference type="ARBA" id="ARBA00022475"/>
    </source>
</evidence>
<keyword evidence="3 6" id="KW-0812">Transmembrane</keyword>
<dbReference type="STRING" id="188872.SAMN03080602_01285"/>
<feature type="transmembrane region" description="Helical" evidence="6">
    <location>
        <begin position="398"/>
        <end position="423"/>
    </location>
</feature>
<protein>
    <submittedName>
        <fullName evidence="7">Na+-driven multidrug efflux pump</fullName>
    </submittedName>
</protein>
<reference evidence="8" key="1">
    <citation type="submission" date="2017-04" db="EMBL/GenBank/DDBJ databases">
        <authorList>
            <person name="Varghese N."/>
            <person name="Submissions S."/>
        </authorList>
    </citation>
    <scope>NUCLEOTIDE SEQUENCE [LARGE SCALE GENOMIC DNA]</scope>
    <source>
        <strain evidence="8">DSM 19835</strain>
    </source>
</reference>
<organism evidence="7 8">
    <name type="scientific">Arenibacter troitsensis</name>
    <dbReference type="NCBI Taxonomy" id="188872"/>
    <lineage>
        <taxon>Bacteria</taxon>
        <taxon>Pseudomonadati</taxon>
        <taxon>Bacteroidota</taxon>
        <taxon>Flavobacteriia</taxon>
        <taxon>Flavobacteriales</taxon>
        <taxon>Flavobacteriaceae</taxon>
        <taxon>Arenibacter</taxon>
    </lineage>
</organism>
<dbReference type="InterPro" id="IPR002797">
    <property type="entry name" value="Polysacc_synth"/>
</dbReference>
<evidence type="ECO:0000256" key="3">
    <source>
        <dbReference type="ARBA" id="ARBA00022692"/>
    </source>
</evidence>
<feature type="transmembrane region" description="Helical" evidence="6">
    <location>
        <begin position="371"/>
        <end position="392"/>
    </location>
</feature>
<proteinExistence type="predicted"/>